<proteinExistence type="predicted"/>
<keyword evidence="3" id="KW-0328">Glycosyltransferase</keyword>
<protein>
    <submittedName>
        <fullName evidence="3">Glycosyltransferase</fullName>
        <ecNumber evidence="3">2.4.-.-</ecNumber>
    </submittedName>
</protein>
<dbReference type="Gene3D" id="3.40.50.2000">
    <property type="entry name" value="Glycogen Phosphorylase B"/>
    <property type="match status" value="2"/>
</dbReference>
<dbReference type="Pfam" id="PF00534">
    <property type="entry name" value="Glycos_transf_1"/>
    <property type="match status" value="1"/>
</dbReference>
<sequence>MKFLFVCSSCGGGGAERVAVRLSNAISQLGNEVVYMYWKEKKNQEYDFYPGVEVVKIQDMNILLRILRAREIIDKSKPDVIFSFADVPNIVVFYAEKIAKHKFLRIPNIRTNVLEKSRNVEKNIVVKSISKLHGVACRSAAMTISNSLESRDAAISHFGVKPDKVVCIYNPVFDDLHLPCFIEKAHETKRKNVLSAITIGRLTKAKNHHMLLESVYYAINSLKVDMSLDIYGDGELFDEILLKIKRLGLEGRVFLKGFDKNIEKKISDYDVFLFSSRWEGLPNALIEALGSGVYIIATDCPSGPREILKDGRFGKLVKIDDYKAMAESIAEVYHQGIFLIHSSDDDVSVNIELKKHLKQFTIPFVVNKYIESVSKLSWPS</sequence>
<dbReference type="RefSeq" id="WP_386776262.1">
    <property type="nucleotide sequence ID" value="NZ_JBHRUG010000031.1"/>
</dbReference>
<evidence type="ECO:0000313" key="3">
    <source>
        <dbReference type="EMBL" id="MFC3285496.1"/>
    </source>
</evidence>
<name>A0ABV7LTM1_9GAMM</name>
<keyword evidence="4" id="KW-1185">Reference proteome</keyword>
<reference evidence="4" key="1">
    <citation type="journal article" date="2019" name="Int. J. Syst. Evol. Microbiol.">
        <title>The Global Catalogue of Microorganisms (GCM) 10K type strain sequencing project: providing services to taxonomists for standard genome sequencing and annotation.</title>
        <authorList>
            <consortium name="The Broad Institute Genomics Platform"/>
            <consortium name="The Broad Institute Genome Sequencing Center for Infectious Disease"/>
            <person name="Wu L."/>
            <person name="Ma J."/>
        </authorList>
    </citation>
    <scope>NUCLEOTIDE SEQUENCE [LARGE SCALE GENOMIC DNA]</scope>
    <source>
        <strain evidence="4">CECT 7698</strain>
    </source>
</reference>
<keyword evidence="3" id="KW-0808">Transferase</keyword>
<dbReference type="GO" id="GO:0016757">
    <property type="term" value="F:glycosyltransferase activity"/>
    <property type="evidence" value="ECO:0007669"/>
    <property type="project" value="UniProtKB-KW"/>
</dbReference>
<dbReference type="InterPro" id="IPR001296">
    <property type="entry name" value="Glyco_trans_1"/>
</dbReference>
<dbReference type="EC" id="2.4.-.-" evidence="3"/>
<dbReference type="Proteomes" id="UP001595579">
    <property type="component" value="Unassembled WGS sequence"/>
</dbReference>
<feature type="domain" description="Glycosyltransferase subfamily 4-like N-terminal" evidence="2">
    <location>
        <begin position="13"/>
        <end position="172"/>
    </location>
</feature>
<dbReference type="PANTHER" id="PTHR12526">
    <property type="entry name" value="GLYCOSYLTRANSFERASE"/>
    <property type="match status" value="1"/>
</dbReference>
<feature type="domain" description="Glycosyl transferase family 1" evidence="1">
    <location>
        <begin position="187"/>
        <end position="335"/>
    </location>
</feature>
<dbReference type="PANTHER" id="PTHR12526:SF630">
    <property type="entry name" value="GLYCOSYLTRANSFERASE"/>
    <property type="match status" value="1"/>
</dbReference>
<accession>A0ABV7LTM1</accession>
<dbReference type="SUPFAM" id="SSF53756">
    <property type="entry name" value="UDP-Glycosyltransferase/glycogen phosphorylase"/>
    <property type="match status" value="1"/>
</dbReference>
<dbReference type="EMBL" id="JBHRUG010000031">
    <property type="protein sequence ID" value="MFC3285496.1"/>
    <property type="molecule type" value="Genomic_DNA"/>
</dbReference>
<evidence type="ECO:0000259" key="2">
    <source>
        <dbReference type="Pfam" id="PF13439"/>
    </source>
</evidence>
<evidence type="ECO:0000259" key="1">
    <source>
        <dbReference type="Pfam" id="PF00534"/>
    </source>
</evidence>
<organism evidence="3 4">
    <name type="scientific">Litchfieldella rifensis</name>
    <dbReference type="NCBI Taxonomy" id="762643"/>
    <lineage>
        <taxon>Bacteria</taxon>
        <taxon>Pseudomonadati</taxon>
        <taxon>Pseudomonadota</taxon>
        <taxon>Gammaproteobacteria</taxon>
        <taxon>Oceanospirillales</taxon>
        <taxon>Halomonadaceae</taxon>
        <taxon>Litchfieldella</taxon>
    </lineage>
</organism>
<dbReference type="Pfam" id="PF13439">
    <property type="entry name" value="Glyco_transf_4"/>
    <property type="match status" value="1"/>
</dbReference>
<gene>
    <name evidence="3" type="ORF">ACFOEV_17995</name>
</gene>
<comment type="caution">
    <text evidence="3">The sequence shown here is derived from an EMBL/GenBank/DDBJ whole genome shotgun (WGS) entry which is preliminary data.</text>
</comment>
<evidence type="ECO:0000313" key="4">
    <source>
        <dbReference type="Proteomes" id="UP001595579"/>
    </source>
</evidence>
<dbReference type="InterPro" id="IPR028098">
    <property type="entry name" value="Glyco_trans_4-like_N"/>
</dbReference>